<evidence type="ECO:0000313" key="6">
    <source>
        <dbReference type="Proteomes" id="UP000239430"/>
    </source>
</evidence>
<dbReference type="GO" id="GO:0005524">
    <property type="term" value="F:ATP binding"/>
    <property type="evidence" value="ECO:0007669"/>
    <property type="project" value="UniProtKB-KW"/>
</dbReference>
<comment type="caution">
    <text evidence="5">The sequence shown here is derived from an EMBL/GenBank/DDBJ whole genome shotgun (WGS) entry which is preliminary data.</text>
</comment>
<dbReference type="InterPro" id="IPR027417">
    <property type="entry name" value="P-loop_NTPase"/>
</dbReference>
<dbReference type="PANTHER" id="PTHR30050:SF4">
    <property type="entry name" value="ATP-BINDING PROTEIN RV3427C IN INSERTION SEQUENCE-RELATED"/>
    <property type="match status" value="1"/>
</dbReference>
<evidence type="ECO:0000256" key="1">
    <source>
        <dbReference type="ARBA" id="ARBA00008059"/>
    </source>
</evidence>
<dbReference type="InterPro" id="IPR002611">
    <property type="entry name" value="IstB_ATP-bd"/>
</dbReference>
<evidence type="ECO:0000313" key="5">
    <source>
        <dbReference type="EMBL" id="PRR68665.1"/>
    </source>
</evidence>
<dbReference type="SUPFAM" id="SSF52540">
    <property type="entry name" value="P-loop containing nucleoside triphosphate hydrolases"/>
    <property type="match status" value="1"/>
</dbReference>
<dbReference type="InterPro" id="IPR028350">
    <property type="entry name" value="DNAC/IstB-like"/>
</dbReference>
<dbReference type="InterPro" id="IPR003593">
    <property type="entry name" value="AAA+_ATPase"/>
</dbReference>
<evidence type="ECO:0000256" key="3">
    <source>
        <dbReference type="ARBA" id="ARBA00022840"/>
    </source>
</evidence>
<dbReference type="SMART" id="SM00382">
    <property type="entry name" value="AAA"/>
    <property type="match status" value="1"/>
</dbReference>
<dbReference type="NCBIfam" id="NF038214">
    <property type="entry name" value="IS21_help_AAA"/>
    <property type="match status" value="1"/>
</dbReference>
<dbReference type="Pfam" id="PF01695">
    <property type="entry name" value="IstB_IS21"/>
    <property type="match status" value="1"/>
</dbReference>
<protein>
    <submittedName>
        <fullName evidence="5">DNA replication protein DnaC</fullName>
    </submittedName>
</protein>
<feature type="domain" description="AAA+ ATPase" evidence="4">
    <location>
        <begin position="98"/>
        <end position="230"/>
    </location>
</feature>
<dbReference type="GO" id="GO:0006260">
    <property type="term" value="P:DNA replication"/>
    <property type="evidence" value="ECO:0007669"/>
    <property type="project" value="TreeGrafter"/>
</dbReference>
<evidence type="ECO:0000256" key="2">
    <source>
        <dbReference type="ARBA" id="ARBA00022741"/>
    </source>
</evidence>
<accession>A0A9X7P4K6</accession>
<dbReference type="EMBL" id="PVXL01000080">
    <property type="protein sequence ID" value="PRR68665.1"/>
    <property type="molecule type" value="Genomic_DNA"/>
</dbReference>
<gene>
    <name evidence="5" type="primary">dnaC_2</name>
    <name evidence="5" type="ORF">MOST_33240</name>
</gene>
<dbReference type="PIRSF" id="PIRSF003073">
    <property type="entry name" value="DNAC_TnpB_IstB"/>
    <property type="match status" value="1"/>
</dbReference>
<name>A0A9X7P4K6_9FIRM</name>
<dbReference type="RefSeq" id="WP_054937923.1">
    <property type="nucleotide sequence ID" value="NZ_PVXL01000080.1"/>
</dbReference>
<dbReference type="Proteomes" id="UP000239430">
    <property type="component" value="Unassembled WGS sequence"/>
</dbReference>
<reference evidence="5 6" key="1">
    <citation type="submission" date="2018-03" db="EMBL/GenBank/DDBJ databases">
        <title>Genome sequence of Moorella stamsii DSM 26217.</title>
        <authorList>
            <person name="Poehlein A."/>
            <person name="Daniel R."/>
        </authorList>
    </citation>
    <scope>NUCLEOTIDE SEQUENCE [LARGE SCALE GENOMIC DNA]</scope>
    <source>
        <strain evidence="6">DSM 26217</strain>
    </source>
</reference>
<comment type="similarity">
    <text evidence="1">Belongs to the IS21/IS1162 putative ATP-binding protein family.</text>
</comment>
<dbReference type="AlphaFoldDB" id="A0A9X7P4K6"/>
<sequence length="248" mass="28177">MNQAAAIPLYAKELKLPTFADYPVVIRQATDQGWGYEEFLAAMLAREAASRKKRQIARRVKLARFPFQKTLEEFKFEALPHVQEALVWELAAGEFIKRRENIVMIGNPGTGKTHLSIALGLKACVHGYSVRFFTAAGLVTKMAEAQDEKRLGRMLKELSRVNLLIVDELSYIALPRQSAEFLFQVISERSERGSVIINTNLDFSKWEEIFGDRMLAAALVDRVTFKSHILNMNAESYRLKQRQKARGG</sequence>
<organism evidence="5 6">
    <name type="scientific">Neomoorella stamsii</name>
    <dbReference type="NCBI Taxonomy" id="1266720"/>
    <lineage>
        <taxon>Bacteria</taxon>
        <taxon>Bacillati</taxon>
        <taxon>Bacillota</taxon>
        <taxon>Clostridia</taxon>
        <taxon>Neomoorellales</taxon>
        <taxon>Neomoorellaceae</taxon>
        <taxon>Neomoorella</taxon>
    </lineage>
</organism>
<keyword evidence="6" id="KW-1185">Reference proteome</keyword>
<evidence type="ECO:0000259" key="4">
    <source>
        <dbReference type="SMART" id="SM00382"/>
    </source>
</evidence>
<keyword evidence="2" id="KW-0547">Nucleotide-binding</keyword>
<dbReference type="Gene3D" id="3.40.50.300">
    <property type="entry name" value="P-loop containing nucleotide triphosphate hydrolases"/>
    <property type="match status" value="1"/>
</dbReference>
<dbReference type="InterPro" id="IPR047661">
    <property type="entry name" value="IstB"/>
</dbReference>
<dbReference type="CDD" id="cd00009">
    <property type="entry name" value="AAA"/>
    <property type="match status" value="1"/>
</dbReference>
<keyword evidence="3" id="KW-0067">ATP-binding</keyword>
<proteinExistence type="inferred from homology"/>
<dbReference type="PANTHER" id="PTHR30050">
    <property type="entry name" value="CHROMOSOMAL REPLICATION INITIATOR PROTEIN DNAA"/>
    <property type="match status" value="1"/>
</dbReference>